<name>A0A9P6KVQ8_9PLEO</name>
<keyword evidence="3" id="KW-1185">Reference proteome</keyword>
<feature type="region of interest" description="Disordered" evidence="1">
    <location>
        <begin position="82"/>
        <end position="122"/>
    </location>
</feature>
<dbReference type="Proteomes" id="UP000756921">
    <property type="component" value="Unassembled WGS sequence"/>
</dbReference>
<sequence length="159" mass="16894">MKHRQEKKCLRHHQDPQPSPPAEPSPHSVSSRPLAPILPIAYQTPAPASPAKQAFGMPTNPRSHHAAAYPAILAHHDGYTTAEEDSPVYRPGGPDHAGGLCRSTRGAYPQTHIDSDSAPGSWVRSSQTLCVSLAGRQLGGARKASCGGSMALIRRRGVT</sequence>
<feature type="compositionally biased region" description="Basic residues" evidence="1">
    <location>
        <begin position="1"/>
        <end position="11"/>
    </location>
</feature>
<accession>A0A9P6KVQ8</accession>
<evidence type="ECO:0000256" key="1">
    <source>
        <dbReference type="SAM" id="MobiDB-lite"/>
    </source>
</evidence>
<protein>
    <submittedName>
        <fullName evidence="2">Uncharacterized protein</fullName>
    </submittedName>
</protein>
<proteinExistence type="predicted"/>
<dbReference type="EMBL" id="WJXW01000002">
    <property type="protein sequence ID" value="KAF9740124.1"/>
    <property type="molecule type" value="Genomic_DNA"/>
</dbReference>
<feature type="region of interest" description="Disordered" evidence="1">
    <location>
        <begin position="1"/>
        <end position="38"/>
    </location>
</feature>
<reference evidence="2" key="1">
    <citation type="journal article" date="2020" name="Mol. Plant Microbe Interact.">
        <title>Genome Sequence of the Biocontrol Agent Coniothyrium minitans strain Conio (IMI 134523).</title>
        <authorList>
            <person name="Patel D."/>
            <person name="Shittu T.A."/>
            <person name="Baroncelli R."/>
            <person name="Muthumeenakshi S."/>
            <person name="Osborne T.H."/>
            <person name="Janganan T.K."/>
            <person name="Sreenivasaprasad S."/>
        </authorList>
    </citation>
    <scope>NUCLEOTIDE SEQUENCE</scope>
    <source>
        <strain evidence="2">Conio</strain>
    </source>
</reference>
<dbReference type="OrthoDB" id="10562165at2759"/>
<comment type="caution">
    <text evidence="2">The sequence shown here is derived from an EMBL/GenBank/DDBJ whole genome shotgun (WGS) entry which is preliminary data.</text>
</comment>
<dbReference type="AlphaFoldDB" id="A0A9P6KVQ8"/>
<gene>
    <name evidence="2" type="ORF">PMIN01_02759</name>
</gene>
<evidence type="ECO:0000313" key="2">
    <source>
        <dbReference type="EMBL" id="KAF9740124.1"/>
    </source>
</evidence>
<evidence type="ECO:0000313" key="3">
    <source>
        <dbReference type="Proteomes" id="UP000756921"/>
    </source>
</evidence>
<organism evidence="2 3">
    <name type="scientific">Paraphaeosphaeria minitans</name>
    <dbReference type="NCBI Taxonomy" id="565426"/>
    <lineage>
        <taxon>Eukaryota</taxon>
        <taxon>Fungi</taxon>
        <taxon>Dikarya</taxon>
        <taxon>Ascomycota</taxon>
        <taxon>Pezizomycotina</taxon>
        <taxon>Dothideomycetes</taxon>
        <taxon>Pleosporomycetidae</taxon>
        <taxon>Pleosporales</taxon>
        <taxon>Massarineae</taxon>
        <taxon>Didymosphaeriaceae</taxon>
        <taxon>Paraphaeosphaeria</taxon>
    </lineage>
</organism>